<keyword evidence="9" id="KW-0175">Coiled coil</keyword>
<dbReference type="SUPFAM" id="SSF55785">
    <property type="entry name" value="PYP-like sensor domain (PAS domain)"/>
    <property type="match status" value="2"/>
</dbReference>
<dbReference type="Pfam" id="PF07730">
    <property type="entry name" value="HisKA_3"/>
    <property type="match status" value="1"/>
</dbReference>
<dbReference type="InterPro" id="IPR013655">
    <property type="entry name" value="PAS_fold_3"/>
</dbReference>
<keyword evidence="3" id="KW-0597">Phosphoprotein</keyword>
<feature type="domain" description="PAS" evidence="10">
    <location>
        <begin position="72"/>
        <end position="120"/>
    </location>
</feature>
<dbReference type="PANTHER" id="PTHR24421">
    <property type="entry name" value="NITRATE/NITRITE SENSOR PROTEIN NARX-RELATED"/>
    <property type="match status" value="1"/>
</dbReference>
<proteinExistence type="predicted"/>
<dbReference type="InterPro" id="IPR050482">
    <property type="entry name" value="Sensor_HK_TwoCompSys"/>
</dbReference>
<dbReference type="InterPro" id="IPR011712">
    <property type="entry name" value="Sig_transdc_His_kin_sub3_dim/P"/>
</dbReference>
<dbReference type="Pfam" id="PF08447">
    <property type="entry name" value="PAS_3"/>
    <property type="match status" value="1"/>
</dbReference>
<dbReference type="AlphaFoldDB" id="A0A971M2G8"/>
<dbReference type="SMART" id="SM00387">
    <property type="entry name" value="HATPase_c"/>
    <property type="match status" value="1"/>
</dbReference>
<dbReference type="InterPro" id="IPR001610">
    <property type="entry name" value="PAC"/>
</dbReference>
<dbReference type="NCBIfam" id="TIGR00229">
    <property type="entry name" value="sensory_box"/>
    <property type="match status" value="2"/>
</dbReference>
<dbReference type="EC" id="2.7.13.3" evidence="2"/>
<evidence type="ECO:0000256" key="5">
    <source>
        <dbReference type="ARBA" id="ARBA00022741"/>
    </source>
</evidence>
<dbReference type="PROSITE" id="PS50113">
    <property type="entry name" value="PAC"/>
    <property type="match status" value="2"/>
</dbReference>
<keyword evidence="6" id="KW-0418">Kinase</keyword>
<dbReference type="InterPro" id="IPR000700">
    <property type="entry name" value="PAS-assoc_C"/>
</dbReference>
<evidence type="ECO:0000256" key="9">
    <source>
        <dbReference type="SAM" id="Coils"/>
    </source>
</evidence>
<dbReference type="GO" id="GO:0006355">
    <property type="term" value="P:regulation of DNA-templated transcription"/>
    <property type="evidence" value="ECO:0007669"/>
    <property type="project" value="InterPro"/>
</dbReference>
<dbReference type="Pfam" id="PF02518">
    <property type="entry name" value="HATPase_c"/>
    <property type="match status" value="1"/>
</dbReference>
<name>A0A971M2G8_9BACT</name>
<dbReference type="InterPro" id="IPR013767">
    <property type="entry name" value="PAS_fold"/>
</dbReference>
<evidence type="ECO:0000256" key="6">
    <source>
        <dbReference type="ARBA" id="ARBA00022777"/>
    </source>
</evidence>
<keyword evidence="4" id="KW-0808">Transferase</keyword>
<organism evidence="12 13">
    <name type="scientific">Syntrophorhabdus aromaticivorans</name>
    <dbReference type="NCBI Taxonomy" id="328301"/>
    <lineage>
        <taxon>Bacteria</taxon>
        <taxon>Pseudomonadati</taxon>
        <taxon>Thermodesulfobacteriota</taxon>
        <taxon>Syntrophorhabdia</taxon>
        <taxon>Syntrophorhabdales</taxon>
        <taxon>Syntrophorhabdaceae</taxon>
        <taxon>Syntrophorhabdus</taxon>
    </lineage>
</organism>
<sequence>MGLHGDDRKKTKEQLLRELAEVRERAARLEQAESDRRTAEENLRATKEWVRFLLGATSTVLYTRELCPPYAFTFVSRNVKDLLGYTLEAIVENPFFWSDAIHPDDARHVRDDLSTLERRGHRVYEYRFRHRNGRYRWILDEMNVVRDAGGDVANAFGFMIDITKRKNMEKALHQSEMKYRAIFEDSRDAIFITSRDGRFLEANRALLELFGFAAEETGNLHVVPTYVNPAHRKDFRTAIEQQGSVRDYKVKLKKKNGEIMDCRITASVRRGNNGAVLGYQGIIRDITEQRTLEQRILAIIDEERQQVGQDLHDNLGQHLTGIALISKALEQKLVNGKGIEISDVGKIVMSVNQAIEITRSLARGLCPVDLSSDGLITSLKEMASNATSLYGIPCIFHCRRPVHINNGVVAVNLYRIAQEAINNAVKHGKARHIDIGLQVRSERVTLLVKNDGIDFPEKSDRGSGMGLRIMRHRAGMIGASLDIKKSPRGGTVVSCAFDKMSVDKAGKVKNGRTE</sequence>
<evidence type="ECO:0000256" key="3">
    <source>
        <dbReference type="ARBA" id="ARBA00022553"/>
    </source>
</evidence>
<dbReference type="CDD" id="cd16917">
    <property type="entry name" value="HATPase_UhpB-NarQ-NarX-like"/>
    <property type="match status" value="1"/>
</dbReference>
<dbReference type="Gene3D" id="1.20.5.1930">
    <property type="match status" value="1"/>
</dbReference>
<feature type="domain" description="PAC" evidence="11">
    <location>
        <begin position="122"/>
        <end position="174"/>
    </location>
</feature>
<dbReference type="InterPro" id="IPR000014">
    <property type="entry name" value="PAS"/>
</dbReference>
<dbReference type="GO" id="GO:0046983">
    <property type="term" value="F:protein dimerization activity"/>
    <property type="evidence" value="ECO:0007669"/>
    <property type="project" value="InterPro"/>
</dbReference>
<feature type="domain" description="PAC" evidence="11">
    <location>
        <begin position="246"/>
        <end position="298"/>
    </location>
</feature>
<reference evidence="12" key="2">
    <citation type="submission" date="2020-01" db="EMBL/GenBank/DDBJ databases">
        <authorList>
            <person name="Campanaro S."/>
        </authorList>
    </citation>
    <scope>NUCLEOTIDE SEQUENCE</scope>
    <source>
        <strain evidence="12">AS06rmzACSIP_7</strain>
    </source>
</reference>
<evidence type="ECO:0000313" key="13">
    <source>
        <dbReference type="Proteomes" id="UP000777265"/>
    </source>
</evidence>
<dbReference type="CDD" id="cd00130">
    <property type="entry name" value="PAS"/>
    <property type="match status" value="2"/>
</dbReference>
<dbReference type="Proteomes" id="UP000777265">
    <property type="component" value="Unassembled WGS sequence"/>
</dbReference>
<dbReference type="PROSITE" id="PS50112">
    <property type="entry name" value="PAS"/>
    <property type="match status" value="2"/>
</dbReference>
<evidence type="ECO:0000256" key="7">
    <source>
        <dbReference type="ARBA" id="ARBA00022840"/>
    </source>
</evidence>
<feature type="domain" description="PAS" evidence="10">
    <location>
        <begin position="175"/>
        <end position="241"/>
    </location>
</feature>
<reference evidence="12" key="1">
    <citation type="journal article" date="2020" name="Biotechnol. Biofuels">
        <title>New insights from the biogas microbiome by comprehensive genome-resolved metagenomics of nearly 1600 species originating from multiple anaerobic digesters.</title>
        <authorList>
            <person name="Campanaro S."/>
            <person name="Treu L."/>
            <person name="Rodriguez-R L.M."/>
            <person name="Kovalovszki A."/>
            <person name="Ziels R.M."/>
            <person name="Maus I."/>
            <person name="Zhu X."/>
            <person name="Kougias P.G."/>
            <person name="Basile A."/>
            <person name="Luo G."/>
            <person name="Schluter A."/>
            <person name="Konstantinidis K.T."/>
            <person name="Angelidaki I."/>
        </authorList>
    </citation>
    <scope>NUCLEOTIDE SEQUENCE</scope>
    <source>
        <strain evidence="12">AS06rmzACSIP_7</strain>
    </source>
</reference>
<evidence type="ECO:0000256" key="2">
    <source>
        <dbReference type="ARBA" id="ARBA00012438"/>
    </source>
</evidence>
<dbReference type="SUPFAM" id="SSF55874">
    <property type="entry name" value="ATPase domain of HSP90 chaperone/DNA topoisomerase II/histidine kinase"/>
    <property type="match status" value="1"/>
</dbReference>
<dbReference type="InterPro" id="IPR035965">
    <property type="entry name" value="PAS-like_dom_sf"/>
</dbReference>
<dbReference type="Gene3D" id="3.30.450.20">
    <property type="entry name" value="PAS domain"/>
    <property type="match status" value="2"/>
</dbReference>
<dbReference type="SMART" id="SM00091">
    <property type="entry name" value="PAS"/>
    <property type="match status" value="2"/>
</dbReference>
<keyword evidence="8" id="KW-0902">Two-component regulatory system</keyword>
<dbReference type="PANTHER" id="PTHR24421:SF10">
    <property type="entry name" value="NITRATE_NITRITE SENSOR PROTEIN NARQ"/>
    <property type="match status" value="1"/>
</dbReference>
<protein>
    <recommendedName>
        <fullName evidence="2">histidine kinase</fullName>
        <ecNumber evidence="2">2.7.13.3</ecNumber>
    </recommendedName>
</protein>
<dbReference type="GO" id="GO:0005524">
    <property type="term" value="F:ATP binding"/>
    <property type="evidence" value="ECO:0007669"/>
    <property type="project" value="UniProtKB-KW"/>
</dbReference>
<evidence type="ECO:0000259" key="11">
    <source>
        <dbReference type="PROSITE" id="PS50113"/>
    </source>
</evidence>
<dbReference type="Pfam" id="PF00989">
    <property type="entry name" value="PAS"/>
    <property type="match status" value="1"/>
</dbReference>
<evidence type="ECO:0000256" key="8">
    <source>
        <dbReference type="ARBA" id="ARBA00023012"/>
    </source>
</evidence>
<comment type="catalytic activity">
    <reaction evidence="1">
        <text>ATP + protein L-histidine = ADP + protein N-phospho-L-histidine.</text>
        <dbReference type="EC" id="2.7.13.3"/>
    </reaction>
</comment>
<keyword evidence="5" id="KW-0547">Nucleotide-binding</keyword>
<comment type="caution">
    <text evidence="12">The sequence shown here is derived from an EMBL/GenBank/DDBJ whole genome shotgun (WGS) entry which is preliminary data.</text>
</comment>
<evidence type="ECO:0000256" key="4">
    <source>
        <dbReference type="ARBA" id="ARBA00022679"/>
    </source>
</evidence>
<dbReference type="EMBL" id="JAAYEE010000006">
    <property type="protein sequence ID" value="NLW33911.1"/>
    <property type="molecule type" value="Genomic_DNA"/>
</dbReference>
<dbReference type="GO" id="GO:0016020">
    <property type="term" value="C:membrane"/>
    <property type="evidence" value="ECO:0007669"/>
    <property type="project" value="InterPro"/>
</dbReference>
<feature type="coiled-coil region" evidence="9">
    <location>
        <begin position="12"/>
        <end position="49"/>
    </location>
</feature>
<evidence type="ECO:0000313" key="12">
    <source>
        <dbReference type="EMBL" id="NLW33911.1"/>
    </source>
</evidence>
<dbReference type="InterPro" id="IPR036890">
    <property type="entry name" value="HATPase_C_sf"/>
</dbReference>
<dbReference type="InterPro" id="IPR003594">
    <property type="entry name" value="HATPase_dom"/>
</dbReference>
<dbReference type="Gene3D" id="3.30.565.10">
    <property type="entry name" value="Histidine kinase-like ATPase, C-terminal domain"/>
    <property type="match status" value="1"/>
</dbReference>
<dbReference type="GO" id="GO:0000155">
    <property type="term" value="F:phosphorelay sensor kinase activity"/>
    <property type="evidence" value="ECO:0007669"/>
    <property type="project" value="InterPro"/>
</dbReference>
<evidence type="ECO:0000256" key="1">
    <source>
        <dbReference type="ARBA" id="ARBA00000085"/>
    </source>
</evidence>
<evidence type="ECO:0000259" key="10">
    <source>
        <dbReference type="PROSITE" id="PS50112"/>
    </source>
</evidence>
<gene>
    <name evidence="12" type="ORF">GXY80_00315</name>
</gene>
<dbReference type="SMART" id="SM00086">
    <property type="entry name" value="PAC"/>
    <property type="match status" value="2"/>
</dbReference>
<accession>A0A971M2G8</accession>
<keyword evidence="7" id="KW-0067">ATP-binding</keyword>